<dbReference type="GO" id="GO:0004879">
    <property type="term" value="F:nuclear receptor activity"/>
    <property type="evidence" value="ECO:0007669"/>
    <property type="project" value="TreeGrafter"/>
</dbReference>
<dbReference type="PRINTS" id="PR00047">
    <property type="entry name" value="STROIDFINGER"/>
</dbReference>
<dbReference type="PANTHER" id="PTHR24082">
    <property type="entry name" value="NUCLEAR HORMONE RECEPTOR"/>
    <property type="match status" value="1"/>
</dbReference>
<dbReference type="PROSITE" id="PS51030">
    <property type="entry name" value="NUCLEAR_REC_DBD_2"/>
    <property type="match status" value="1"/>
</dbReference>
<dbReference type="GO" id="GO:0030154">
    <property type="term" value="P:cell differentiation"/>
    <property type="evidence" value="ECO:0007669"/>
    <property type="project" value="TreeGrafter"/>
</dbReference>
<accession>A0A131ZWK2</accession>
<keyword evidence="5" id="KW-0238">DNA-binding</keyword>
<evidence type="ECO:0000256" key="5">
    <source>
        <dbReference type="ARBA" id="ARBA00023125"/>
    </source>
</evidence>
<evidence type="ECO:0000256" key="7">
    <source>
        <dbReference type="ARBA" id="ARBA00023170"/>
    </source>
</evidence>
<dbReference type="InterPro" id="IPR050234">
    <property type="entry name" value="Nuclear_hormone_rcpt_NR1"/>
</dbReference>
<evidence type="ECO:0000256" key="6">
    <source>
        <dbReference type="ARBA" id="ARBA00023163"/>
    </source>
</evidence>
<dbReference type="SUPFAM" id="SSF57716">
    <property type="entry name" value="Glucocorticoid receptor-like (DNA-binding domain)"/>
    <property type="match status" value="1"/>
</dbReference>
<gene>
    <name evidence="9" type="ORF">QR98_0009040</name>
</gene>
<evidence type="ECO:0000256" key="4">
    <source>
        <dbReference type="ARBA" id="ARBA00023015"/>
    </source>
</evidence>
<proteinExistence type="predicted"/>
<dbReference type="SMART" id="SM00399">
    <property type="entry name" value="ZnF_C4"/>
    <property type="match status" value="1"/>
</dbReference>
<evidence type="ECO:0000256" key="1">
    <source>
        <dbReference type="ARBA" id="ARBA00022723"/>
    </source>
</evidence>
<dbReference type="Proteomes" id="UP000616769">
    <property type="component" value="Unassembled WGS sequence"/>
</dbReference>
<dbReference type="EMBL" id="JXLN01002049">
    <property type="protein sequence ID" value="KPM02490.1"/>
    <property type="molecule type" value="Genomic_DNA"/>
</dbReference>
<keyword evidence="3" id="KW-0862">Zinc</keyword>
<dbReference type="GO" id="GO:0008270">
    <property type="term" value="F:zinc ion binding"/>
    <property type="evidence" value="ECO:0007669"/>
    <property type="project" value="UniProtKB-KW"/>
</dbReference>
<dbReference type="Gene3D" id="3.30.50.10">
    <property type="entry name" value="Erythroid Transcription Factor GATA-1, subunit A"/>
    <property type="match status" value="1"/>
</dbReference>
<evidence type="ECO:0000256" key="3">
    <source>
        <dbReference type="ARBA" id="ARBA00022833"/>
    </source>
</evidence>
<dbReference type="GO" id="GO:0090575">
    <property type="term" value="C:RNA polymerase II transcription regulator complex"/>
    <property type="evidence" value="ECO:0007669"/>
    <property type="project" value="TreeGrafter"/>
</dbReference>
<keyword evidence="1" id="KW-0479">Metal-binding</keyword>
<reference evidence="9 10" key="1">
    <citation type="journal article" date="2015" name="Parasit. Vectors">
        <title>Draft genome of the scabies mite.</title>
        <authorList>
            <person name="Rider S.D.Jr."/>
            <person name="Morgan M.S."/>
            <person name="Arlian L.G."/>
        </authorList>
    </citation>
    <scope>NUCLEOTIDE SEQUENCE [LARGE SCALE GENOMIC DNA]</scope>
    <source>
        <strain evidence="9">Arlian Lab</strain>
    </source>
</reference>
<dbReference type="GO" id="GO:0000122">
    <property type="term" value="P:negative regulation of transcription by RNA polymerase II"/>
    <property type="evidence" value="ECO:0007669"/>
    <property type="project" value="TreeGrafter"/>
</dbReference>
<dbReference type="PANTHER" id="PTHR24082:SF507">
    <property type="entry name" value="BILE ACID RECEPTOR-RELATED"/>
    <property type="match status" value="1"/>
</dbReference>
<evidence type="ECO:0000256" key="2">
    <source>
        <dbReference type="ARBA" id="ARBA00022771"/>
    </source>
</evidence>
<comment type="caution">
    <text evidence="9">The sequence shown here is derived from an EMBL/GenBank/DDBJ whole genome shotgun (WGS) entry which is preliminary data.</text>
</comment>
<keyword evidence="4" id="KW-0805">Transcription regulation</keyword>
<dbReference type="GO" id="GO:0000978">
    <property type="term" value="F:RNA polymerase II cis-regulatory region sequence-specific DNA binding"/>
    <property type="evidence" value="ECO:0007669"/>
    <property type="project" value="TreeGrafter"/>
</dbReference>
<dbReference type="VEuPathDB" id="VectorBase:SSCA009935"/>
<dbReference type="InterPro" id="IPR001628">
    <property type="entry name" value="Znf_hrmn_rcpt"/>
</dbReference>
<dbReference type="OrthoDB" id="5771769at2759"/>
<sequence length="74" mass="8735">MIIFTQSSASRGFFKRSVRRNLNYHCKQRNNCPIDLNNRNQCQACRFKKCLLVKMKPDDCLNLLVLYNRHSCPA</sequence>
<evidence type="ECO:0000313" key="9">
    <source>
        <dbReference type="EMBL" id="KPM02490.1"/>
    </source>
</evidence>
<protein>
    <submittedName>
        <fullName evidence="9">Retinoid X receptor-like protein</fullName>
    </submittedName>
</protein>
<keyword evidence="6" id="KW-0804">Transcription</keyword>
<dbReference type="Pfam" id="PF00105">
    <property type="entry name" value="zf-C4"/>
    <property type="match status" value="1"/>
</dbReference>
<keyword evidence="2" id="KW-0863">Zinc-finger</keyword>
<dbReference type="AlphaFoldDB" id="A0A131ZWK2"/>
<evidence type="ECO:0000313" key="10">
    <source>
        <dbReference type="Proteomes" id="UP000616769"/>
    </source>
</evidence>
<dbReference type="GO" id="GO:0045944">
    <property type="term" value="P:positive regulation of transcription by RNA polymerase II"/>
    <property type="evidence" value="ECO:0007669"/>
    <property type="project" value="TreeGrafter"/>
</dbReference>
<organism evidence="9 10">
    <name type="scientific">Sarcoptes scabiei</name>
    <name type="common">Itch mite</name>
    <name type="synonym">Acarus scabiei</name>
    <dbReference type="NCBI Taxonomy" id="52283"/>
    <lineage>
        <taxon>Eukaryota</taxon>
        <taxon>Metazoa</taxon>
        <taxon>Ecdysozoa</taxon>
        <taxon>Arthropoda</taxon>
        <taxon>Chelicerata</taxon>
        <taxon>Arachnida</taxon>
        <taxon>Acari</taxon>
        <taxon>Acariformes</taxon>
        <taxon>Sarcoptiformes</taxon>
        <taxon>Astigmata</taxon>
        <taxon>Psoroptidia</taxon>
        <taxon>Sarcoptoidea</taxon>
        <taxon>Sarcoptidae</taxon>
        <taxon>Sarcoptinae</taxon>
        <taxon>Sarcoptes</taxon>
    </lineage>
</organism>
<evidence type="ECO:0000256" key="8">
    <source>
        <dbReference type="ARBA" id="ARBA00023242"/>
    </source>
</evidence>
<keyword evidence="8" id="KW-0539">Nucleus</keyword>
<keyword evidence="7 9" id="KW-0675">Receptor</keyword>
<name>A0A131ZWK2_SARSC</name>
<dbReference type="InterPro" id="IPR013088">
    <property type="entry name" value="Znf_NHR/GATA"/>
</dbReference>